<name>A0A0M0HYH3_9VIBR</name>
<dbReference type="PATRIC" id="fig|171383.3.peg.2958"/>
<sequence length="98" mass="10751">MIPTPILIMSIALTLTIGLYFKWQELKQKQVCISEGWQECRDNIANYELARENTHLVYIGITLTLAVLIAIAGGTNNVGNTLAATAGLLLVYGTSRQK</sequence>
<dbReference type="AlphaFoldDB" id="A0A0M0HYH3"/>
<gene>
    <name evidence="1" type="ORF">AKJ31_14475</name>
</gene>
<accession>A0A0M0HYH3</accession>
<dbReference type="Proteomes" id="UP000037530">
    <property type="component" value="Unassembled WGS sequence"/>
</dbReference>
<dbReference type="STRING" id="171383.AKJ31_14475"/>
<evidence type="ECO:0008006" key="3">
    <source>
        <dbReference type="Google" id="ProtNLM"/>
    </source>
</evidence>
<dbReference type="EMBL" id="LHPI01000013">
    <property type="protein sequence ID" value="KOO06907.1"/>
    <property type="molecule type" value="Genomic_DNA"/>
</dbReference>
<keyword evidence="2" id="KW-1185">Reference proteome</keyword>
<protein>
    <recommendedName>
        <fullName evidence="3">DUF3784 domain-containing protein</fullName>
    </recommendedName>
</protein>
<evidence type="ECO:0000313" key="2">
    <source>
        <dbReference type="Proteomes" id="UP000037530"/>
    </source>
</evidence>
<reference evidence="2" key="1">
    <citation type="submission" date="2015-08" db="EMBL/GenBank/DDBJ databases">
        <title>Vibrio galatheae sp. nov., a novel member of the Vibrionaceae family isolated from the Solomon Islands.</title>
        <authorList>
            <person name="Giubergia S."/>
            <person name="Machado H."/>
            <person name="Mateiu R.V."/>
            <person name="Gram L."/>
        </authorList>
    </citation>
    <scope>NUCLEOTIDE SEQUENCE [LARGE SCALE GENOMIC DNA]</scope>
    <source>
        <strain evidence="2">DSM 19134</strain>
    </source>
</reference>
<proteinExistence type="predicted"/>
<organism evidence="1 2">
    <name type="scientific">Vibrio hepatarius</name>
    <dbReference type="NCBI Taxonomy" id="171383"/>
    <lineage>
        <taxon>Bacteria</taxon>
        <taxon>Pseudomonadati</taxon>
        <taxon>Pseudomonadota</taxon>
        <taxon>Gammaproteobacteria</taxon>
        <taxon>Vibrionales</taxon>
        <taxon>Vibrionaceae</taxon>
        <taxon>Vibrio</taxon>
        <taxon>Vibrio oreintalis group</taxon>
    </lineage>
</organism>
<dbReference type="RefSeq" id="WP_053409827.1">
    <property type="nucleotide sequence ID" value="NZ_LHPI01000013.1"/>
</dbReference>
<comment type="caution">
    <text evidence="1">The sequence shown here is derived from an EMBL/GenBank/DDBJ whole genome shotgun (WGS) entry which is preliminary data.</text>
</comment>
<evidence type="ECO:0000313" key="1">
    <source>
        <dbReference type="EMBL" id="KOO06907.1"/>
    </source>
</evidence>